<keyword evidence="4 7" id="KW-0812">Transmembrane</keyword>
<comment type="caution">
    <text evidence="9">The sequence shown here is derived from an EMBL/GenBank/DDBJ whole genome shotgun (WGS) entry which is preliminary data.</text>
</comment>
<comment type="subcellular location">
    <subcellularLocation>
        <location evidence="1">Membrane</location>
        <topology evidence="1">Multi-pass membrane protein</topology>
    </subcellularLocation>
</comment>
<dbReference type="Proteomes" id="UP000476332">
    <property type="component" value="Unassembled WGS sequence"/>
</dbReference>
<evidence type="ECO:0000256" key="2">
    <source>
        <dbReference type="ARBA" id="ARBA00022475"/>
    </source>
</evidence>
<evidence type="ECO:0000256" key="3">
    <source>
        <dbReference type="ARBA" id="ARBA00022519"/>
    </source>
</evidence>
<protein>
    <submittedName>
        <fullName evidence="9">Rhomboid family intramembrane serine protease</fullName>
    </submittedName>
</protein>
<reference evidence="9 10" key="1">
    <citation type="submission" date="2020-01" db="EMBL/GenBank/DDBJ databases">
        <title>Genomes of bacteria type strains.</title>
        <authorList>
            <person name="Chen J."/>
            <person name="Zhu S."/>
            <person name="Chen J."/>
        </authorList>
    </citation>
    <scope>NUCLEOTIDE SEQUENCE [LARGE SCALE GENOMIC DNA]</scope>
    <source>
        <strain evidence="9 10">KCTC 52919</strain>
    </source>
</reference>
<evidence type="ECO:0000313" key="9">
    <source>
        <dbReference type="EMBL" id="NDV88081.1"/>
    </source>
</evidence>
<feature type="domain" description="Peptidase S54 rhomboid" evidence="8">
    <location>
        <begin position="82"/>
        <end position="238"/>
    </location>
</feature>
<feature type="transmembrane region" description="Helical" evidence="7">
    <location>
        <begin position="222"/>
        <end position="241"/>
    </location>
</feature>
<dbReference type="SUPFAM" id="SSF144091">
    <property type="entry name" value="Rhomboid-like"/>
    <property type="match status" value="1"/>
</dbReference>
<keyword evidence="3" id="KW-0997">Cell inner membrane</keyword>
<keyword evidence="6 7" id="KW-0472">Membrane</keyword>
<feature type="transmembrane region" description="Helical" evidence="7">
    <location>
        <begin position="145"/>
        <end position="166"/>
    </location>
</feature>
<evidence type="ECO:0000256" key="6">
    <source>
        <dbReference type="ARBA" id="ARBA00023136"/>
    </source>
</evidence>
<dbReference type="EMBL" id="JAAAMJ010000012">
    <property type="protein sequence ID" value="NDV88081.1"/>
    <property type="molecule type" value="Genomic_DNA"/>
</dbReference>
<evidence type="ECO:0000259" key="8">
    <source>
        <dbReference type="Pfam" id="PF01694"/>
    </source>
</evidence>
<proteinExistence type="predicted"/>
<keyword evidence="5 7" id="KW-1133">Transmembrane helix</keyword>
<dbReference type="Gene3D" id="1.20.1540.10">
    <property type="entry name" value="Rhomboid-like"/>
    <property type="match status" value="1"/>
</dbReference>
<evidence type="ECO:0000256" key="4">
    <source>
        <dbReference type="ARBA" id="ARBA00022692"/>
    </source>
</evidence>
<dbReference type="InterPro" id="IPR022764">
    <property type="entry name" value="Peptidase_S54_rhomboid_dom"/>
</dbReference>
<keyword evidence="2" id="KW-1003">Cell membrane</keyword>
<feature type="transmembrane region" description="Helical" evidence="7">
    <location>
        <begin position="121"/>
        <end position="139"/>
    </location>
</feature>
<dbReference type="RefSeq" id="WP_163044907.1">
    <property type="nucleotide sequence ID" value="NZ_JAAAMJ010000012.1"/>
</dbReference>
<dbReference type="PANTHER" id="PTHR43066">
    <property type="entry name" value="RHOMBOID-RELATED PROTEIN"/>
    <property type="match status" value="1"/>
</dbReference>
<keyword evidence="9" id="KW-0378">Hydrolase</keyword>
<dbReference type="GO" id="GO:0004252">
    <property type="term" value="F:serine-type endopeptidase activity"/>
    <property type="evidence" value="ECO:0007669"/>
    <property type="project" value="InterPro"/>
</dbReference>
<feature type="transmembrane region" description="Helical" evidence="7">
    <location>
        <begin position="25"/>
        <end position="46"/>
    </location>
</feature>
<evidence type="ECO:0000256" key="1">
    <source>
        <dbReference type="ARBA" id="ARBA00004141"/>
    </source>
</evidence>
<keyword evidence="10" id="KW-1185">Reference proteome</keyword>
<sequence>MTQNDLDQAPEPVFRRQRPPPAFNVPGIVLGLICVYIAVHAIRMFLLSPLDDSFVLVDFAFIPGCYQAVAEFCAYQRPGAGLWTPLTYSFLHGDWMHLGVNSVWLLAFGTPVARRLGAVRFLLFSGCGAVAGAAVFYLLNPEIVAPVIGASGVVSALMGGACRFAFGGAGGTMSPAIQAYLPVVSIREALSNRTVLIFVAVFFGTNLLIGSAAGGFLGGGTVAWEAHLGGFAFGFLLFSVFDRRARPRTA</sequence>
<gene>
    <name evidence="9" type="ORF">GTW51_15375</name>
</gene>
<feature type="transmembrane region" description="Helical" evidence="7">
    <location>
        <begin position="95"/>
        <end position="114"/>
    </location>
</feature>
<dbReference type="AlphaFoldDB" id="A0A6L9MK10"/>
<organism evidence="9 10">
    <name type="scientific">Aurantimonas aggregata</name>
    <dbReference type="NCBI Taxonomy" id="2047720"/>
    <lineage>
        <taxon>Bacteria</taxon>
        <taxon>Pseudomonadati</taxon>
        <taxon>Pseudomonadota</taxon>
        <taxon>Alphaproteobacteria</taxon>
        <taxon>Hyphomicrobiales</taxon>
        <taxon>Aurantimonadaceae</taxon>
        <taxon>Aurantimonas</taxon>
    </lineage>
</organism>
<evidence type="ECO:0000313" key="10">
    <source>
        <dbReference type="Proteomes" id="UP000476332"/>
    </source>
</evidence>
<dbReference type="GO" id="GO:0016020">
    <property type="term" value="C:membrane"/>
    <property type="evidence" value="ECO:0007669"/>
    <property type="project" value="UniProtKB-SubCell"/>
</dbReference>
<accession>A0A6L9MK10</accession>
<feature type="transmembrane region" description="Helical" evidence="7">
    <location>
        <begin position="195"/>
        <end position="216"/>
    </location>
</feature>
<dbReference type="InterPro" id="IPR035952">
    <property type="entry name" value="Rhomboid-like_sf"/>
</dbReference>
<dbReference type="PANTHER" id="PTHR43066:SF26">
    <property type="entry name" value="RHOMBOID PROTEASE GLPG"/>
    <property type="match status" value="1"/>
</dbReference>
<evidence type="ECO:0000256" key="5">
    <source>
        <dbReference type="ARBA" id="ARBA00022989"/>
    </source>
</evidence>
<dbReference type="Pfam" id="PF01694">
    <property type="entry name" value="Rhomboid"/>
    <property type="match status" value="1"/>
</dbReference>
<dbReference type="GO" id="GO:0006508">
    <property type="term" value="P:proteolysis"/>
    <property type="evidence" value="ECO:0007669"/>
    <property type="project" value="UniProtKB-KW"/>
</dbReference>
<name>A0A6L9MK10_9HYPH</name>
<evidence type="ECO:0000256" key="7">
    <source>
        <dbReference type="SAM" id="Phobius"/>
    </source>
</evidence>
<keyword evidence="9" id="KW-0645">Protease</keyword>